<name>A0ABR2EK55_9ROSI</name>
<evidence type="ECO:0000313" key="2">
    <source>
        <dbReference type="EMBL" id="KAK8561557.1"/>
    </source>
</evidence>
<keyword evidence="3" id="KW-1185">Reference proteome</keyword>
<dbReference type="Proteomes" id="UP001472677">
    <property type="component" value="Unassembled WGS sequence"/>
</dbReference>
<feature type="transmembrane region" description="Helical" evidence="1">
    <location>
        <begin position="129"/>
        <end position="149"/>
    </location>
</feature>
<comment type="caution">
    <text evidence="2">The sequence shown here is derived from an EMBL/GenBank/DDBJ whole genome shotgun (WGS) entry which is preliminary data.</text>
</comment>
<reference evidence="2 3" key="1">
    <citation type="journal article" date="2024" name="G3 (Bethesda)">
        <title>Genome assembly of Hibiscus sabdariffa L. provides insights into metabolisms of medicinal natural products.</title>
        <authorList>
            <person name="Kim T."/>
        </authorList>
    </citation>
    <scope>NUCLEOTIDE SEQUENCE [LARGE SCALE GENOMIC DNA]</scope>
    <source>
        <strain evidence="2">TK-2024</strain>
        <tissue evidence="2">Old leaves</tissue>
    </source>
</reference>
<dbReference type="InterPro" id="IPR036259">
    <property type="entry name" value="MFS_trans_sf"/>
</dbReference>
<gene>
    <name evidence="2" type="ORF">V6N12_048623</name>
</gene>
<dbReference type="Gene3D" id="1.20.1250.20">
    <property type="entry name" value="MFS general substrate transporter like domains"/>
    <property type="match status" value="1"/>
</dbReference>
<sequence length="174" mass="19976">MPTTTTTTTEGNAFSVPVSDRKKHGGWKAMPLILEGPECGVYYDPPSKENVESKLPLTYQFRFVDFMIEFYNRQFPDNMRCIANSLIFCSLAGSSYLCSMVVNIVHHVTGGHGHPDWLTNDLNAGRLDYFYYIIAVMAFFNFVYFVYVARRYRYKGQVQTESKSELDVELSPMN</sequence>
<keyword evidence="1" id="KW-1133">Transmembrane helix</keyword>
<feature type="transmembrane region" description="Helical" evidence="1">
    <location>
        <begin position="81"/>
        <end position="109"/>
    </location>
</feature>
<evidence type="ECO:0000256" key="1">
    <source>
        <dbReference type="SAM" id="Phobius"/>
    </source>
</evidence>
<proteinExistence type="predicted"/>
<protein>
    <submittedName>
        <fullName evidence="2">Uncharacterized protein</fullName>
    </submittedName>
</protein>
<keyword evidence="1" id="KW-0472">Membrane</keyword>
<dbReference type="PANTHER" id="PTHR11654">
    <property type="entry name" value="OLIGOPEPTIDE TRANSPORTER-RELATED"/>
    <property type="match status" value="1"/>
</dbReference>
<evidence type="ECO:0000313" key="3">
    <source>
        <dbReference type="Proteomes" id="UP001472677"/>
    </source>
</evidence>
<accession>A0ABR2EK55</accession>
<keyword evidence="1" id="KW-0812">Transmembrane</keyword>
<dbReference type="EMBL" id="JBBPBM010000013">
    <property type="protein sequence ID" value="KAK8561557.1"/>
    <property type="molecule type" value="Genomic_DNA"/>
</dbReference>
<organism evidence="2 3">
    <name type="scientific">Hibiscus sabdariffa</name>
    <name type="common">roselle</name>
    <dbReference type="NCBI Taxonomy" id="183260"/>
    <lineage>
        <taxon>Eukaryota</taxon>
        <taxon>Viridiplantae</taxon>
        <taxon>Streptophyta</taxon>
        <taxon>Embryophyta</taxon>
        <taxon>Tracheophyta</taxon>
        <taxon>Spermatophyta</taxon>
        <taxon>Magnoliopsida</taxon>
        <taxon>eudicotyledons</taxon>
        <taxon>Gunneridae</taxon>
        <taxon>Pentapetalae</taxon>
        <taxon>rosids</taxon>
        <taxon>malvids</taxon>
        <taxon>Malvales</taxon>
        <taxon>Malvaceae</taxon>
        <taxon>Malvoideae</taxon>
        <taxon>Hibiscus</taxon>
    </lineage>
</organism>